<proteinExistence type="predicted"/>
<gene>
    <name evidence="2" type="ORF">Egran_03658</name>
</gene>
<name>A0A232LWM5_9EURO</name>
<accession>A0A232LWM5</accession>
<evidence type="ECO:0000313" key="3">
    <source>
        <dbReference type="Proteomes" id="UP000243515"/>
    </source>
</evidence>
<dbReference type="Proteomes" id="UP000243515">
    <property type="component" value="Unassembled WGS sequence"/>
</dbReference>
<keyword evidence="3" id="KW-1185">Reference proteome</keyword>
<dbReference type="EMBL" id="NPHW01004020">
    <property type="protein sequence ID" value="OXV08580.1"/>
    <property type="molecule type" value="Genomic_DNA"/>
</dbReference>
<comment type="caution">
    <text evidence="2">The sequence shown here is derived from an EMBL/GenBank/DDBJ whole genome shotgun (WGS) entry which is preliminary data.</text>
</comment>
<sequence>MGDWTPKDLYPTNFNYPLGPSRNPYSTPGGPRQGYPMLRSPYASTASNSANMVSQEYSGLDKSLNDKPSFPYQFKDLEGRYPYLNNINFPASENDLAPPK</sequence>
<organism evidence="2 3">
    <name type="scientific">Elaphomyces granulatus</name>
    <dbReference type="NCBI Taxonomy" id="519963"/>
    <lineage>
        <taxon>Eukaryota</taxon>
        <taxon>Fungi</taxon>
        <taxon>Dikarya</taxon>
        <taxon>Ascomycota</taxon>
        <taxon>Pezizomycotina</taxon>
        <taxon>Eurotiomycetes</taxon>
        <taxon>Eurotiomycetidae</taxon>
        <taxon>Eurotiales</taxon>
        <taxon>Elaphomycetaceae</taxon>
        <taxon>Elaphomyces</taxon>
    </lineage>
</organism>
<evidence type="ECO:0000313" key="2">
    <source>
        <dbReference type="EMBL" id="OXV08580.1"/>
    </source>
</evidence>
<evidence type="ECO:0000256" key="1">
    <source>
        <dbReference type="SAM" id="MobiDB-lite"/>
    </source>
</evidence>
<feature type="region of interest" description="Disordered" evidence="1">
    <location>
        <begin position="13"/>
        <end position="43"/>
    </location>
</feature>
<reference evidence="2 3" key="1">
    <citation type="journal article" date="2015" name="Environ. Microbiol.">
        <title>Metagenome sequence of Elaphomyces granulatus from sporocarp tissue reveals Ascomycota ectomycorrhizal fingerprints of genome expansion and a Proteobacteria-rich microbiome.</title>
        <authorList>
            <person name="Quandt C.A."/>
            <person name="Kohler A."/>
            <person name="Hesse C.N."/>
            <person name="Sharpton T.J."/>
            <person name="Martin F."/>
            <person name="Spatafora J.W."/>
        </authorList>
    </citation>
    <scope>NUCLEOTIDE SEQUENCE [LARGE SCALE GENOMIC DNA]</scope>
    <source>
        <strain evidence="2 3">OSC145934</strain>
    </source>
</reference>
<dbReference type="AlphaFoldDB" id="A0A232LWM5"/>
<protein>
    <submittedName>
        <fullName evidence="2">Uncharacterized protein</fullName>
    </submittedName>
</protein>